<dbReference type="WBParaSite" id="JU765_v2.g5910.t1">
    <property type="protein sequence ID" value="JU765_v2.g5910.t1"/>
    <property type="gene ID" value="JU765_v2.g5910"/>
</dbReference>
<sequence length="531" mass="61533">MLYWFFLLASNLVKITLSDEALIRLYRHLLQDYEKEIRPSLRHDMPINVTFAFSLTQIIDVDERNQIIKTNAWVRQEWFDYKLIWDPNNYDNLTKIHIPYQKLWRPDIILYTNAESEYSKSLMSTDIVVKYDGNVTWSTAGIFKSSCQLDVRYYPFDTQNCILKFASWAYDGTKIDIVLASDSGDQTNYMKSTEWILQRVYAEKNSIVYSCCPEPYPFIDIHINIQRRPMFYVFNLILPCVLISAIALLGFYMPSDSGEKVTLGITSLLSTTVFLMLVAESMPPTSDALPLIGLYYGVTIFIVSLATAMTVLTLNIHHRGVHGRSVPKIVQIIAFRYVAKILCMSLESYHSINEHVYYFFDKEKNSTEFVENNQSRKISPLRIDPNMKNYEADFDRLNVRSSFQKSPEFCLDTSSAKRENSKRVSFSDDSNRSLTPNGSCHNARRKISPLAITTDIQATSDFEEDFFGVLNKLHATIERNEMRLAEKDRRNAAELEWKQVALVLDRFLLIVFVVATIITSLMILFQRHLNF</sequence>
<protein>
    <submittedName>
        <fullName evidence="2">Uncharacterized protein</fullName>
    </submittedName>
</protein>
<dbReference type="Proteomes" id="UP000887576">
    <property type="component" value="Unplaced"/>
</dbReference>
<accession>A0AC34RE13</accession>
<name>A0AC34RE13_9BILA</name>
<organism evidence="1 2">
    <name type="scientific">Panagrolaimus sp. JU765</name>
    <dbReference type="NCBI Taxonomy" id="591449"/>
    <lineage>
        <taxon>Eukaryota</taxon>
        <taxon>Metazoa</taxon>
        <taxon>Ecdysozoa</taxon>
        <taxon>Nematoda</taxon>
        <taxon>Chromadorea</taxon>
        <taxon>Rhabditida</taxon>
        <taxon>Tylenchina</taxon>
        <taxon>Panagrolaimomorpha</taxon>
        <taxon>Panagrolaimoidea</taxon>
        <taxon>Panagrolaimidae</taxon>
        <taxon>Panagrolaimus</taxon>
    </lineage>
</organism>
<evidence type="ECO:0000313" key="2">
    <source>
        <dbReference type="WBParaSite" id="JU765_v2.g5910.t1"/>
    </source>
</evidence>
<evidence type="ECO:0000313" key="1">
    <source>
        <dbReference type="Proteomes" id="UP000887576"/>
    </source>
</evidence>
<reference evidence="2" key="1">
    <citation type="submission" date="2022-11" db="UniProtKB">
        <authorList>
            <consortium name="WormBaseParasite"/>
        </authorList>
    </citation>
    <scope>IDENTIFICATION</scope>
</reference>
<proteinExistence type="predicted"/>